<dbReference type="PROSITE" id="PS51826">
    <property type="entry name" value="PSBD"/>
    <property type="match status" value="1"/>
</dbReference>
<evidence type="ECO:0000256" key="1">
    <source>
        <dbReference type="ARBA" id="ARBA00007317"/>
    </source>
</evidence>
<dbReference type="InterPro" id="IPR023213">
    <property type="entry name" value="CAT-like_dom_sf"/>
</dbReference>
<name>A0ABQ7FX47_DUNSA</name>
<feature type="compositionally biased region" description="Low complexity" evidence="4">
    <location>
        <begin position="170"/>
        <end position="180"/>
    </location>
</feature>
<feature type="compositionally biased region" description="Low complexity" evidence="4">
    <location>
        <begin position="336"/>
        <end position="345"/>
    </location>
</feature>
<dbReference type="Gene3D" id="4.10.320.10">
    <property type="entry name" value="E3-binding domain"/>
    <property type="match status" value="1"/>
</dbReference>
<feature type="domain" description="Lipoyl-binding" evidence="5">
    <location>
        <begin position="77"/>
        <end position="153"/>
    </location>
</feature>
<feature type="domain" description="Peripheral subunit-binding (PSBD)" evidence="6">
    <location>
        <begin position="350"/>
        <end position="387"/>
    </location>
</feature>
<dbReference type="PANTHER" id="PTHR23151">
    <property type="entry name" value="DIHYDROLIPOAMIDE ACETYL/SUCCINYL-TRANSFERASE-RELATED"/>
    <property type="match status" value="1"/>
</dbReference>
<feature type="region of interest" description="Disordered" evidence="4">
    <location>
        <begin position="307"/>
        <end position="345"/>
    </location>
</feature>
<dbReference type="Proteomes" id="UP000815325">
    <property type="component" value="Unassembled WGS sequence"/>
</dbReference>
<dbReference type="Pfam" id="PF02817">
    <property type="entry name" value="E3_binding"/>
    <property type="match status" value="1"/>
</dbReference>
<dbReference type="SUPFAM" id="SSF51230">
    <property type="entry name" value="Single hybrid motif"/>
    <property type="match status" value="2"/>
</dbReference>
<dbReference type="CDD" id="cd06849">
    <property type="entry name" value="lipoyl_domain"/>
    <property type="match status" value="2"/>
</dbReference>
<dbReference type="InterPro" id="IPR036625">
    <property type="entry name" value="E3-bd_dom_sf"/>
</dbReference>
<comment type="caution">
    <text evidence="7">The sequence shown here is derived from an EMBL/GenBank/DDBJ whole genome shotgun (WGS) entry which is preliminary data.</text>
</comment>
<evidence type="ECO:0000256" key="2">
    <source>
        <dbReference type="ARBA" id="ARBA00022823"/>
    </source>
</evidence>
<evidence type="ECO:0000259" key="5">
    <source>
        <dbReference type="PROSITE" id="PS50968"/>
    </source>
</evidence>
<dbReference type="EC" id="2.3.1.-" evidence="3"/>
<proteinExistence type="inferred from homology"/>
<feature type="region of interest" description="Disordered" evidence="4">
    <location>
        <begin position="169"/>
        <end position="204"/>
    </location>
</feature>
<feature type="region of interest" description="Disordered" evidence="4">
    <location>
        <begin position="394"/>
        <end position="423"/>
    </location>
</feature>
<dbReference type="InterPro" id="IPR001078">
    <property type="entry name" value="2-oxoacid_DH_actylTfrase"/>
</dbReference>
<keyword evidence="3" id="KW-0808">Transferase</keyword>
<dbReference type="InterPro" id="IPR004167">
    <property type="entry name" value="PSBD"/>
</dbReference>
<dbReference type="EMBL" id="MU070650">
    <property type="protein sequence ID" value="KAF5826934.1"/>
    <property type="molecule type" value="Genomic_DNA"/>
</dbReference>
<dbReference type="PANTHER" id="PTHR23151:SF90">
    <property type="entry name" value="DIHYDROLIPOYLLYSINE-RESIDUE ACETYLTRANSFERASE COMPONENT OF PYRUVATE DEHYDROGENASE COMPLEX, MITOCHONDRIAL-RELATED"/>
    <property type="match status" value="1"/>
</dbReference>
<evidence type="ECO:0000313" key="8">
    <source>
        <dbReference type="Proteomes" id="UP000815325"/>
    </source>
</evidence>
<evidence type="ECO:0000256" key="4">
    <source>
        <dbReference type="SAM" id="MobiDB-lite"/>
    </source>
</evidence>
<accession>A0ABQ7FX47</accession>
<dbReference type="SUPFAM" id="SSF52777">
    <property type="entry name" value="CoA-dependent acyltransferases"/>
    <property type="match status" value="1"/>
</dbReference>
<dbReference type="InterPro" id="IPR000089">
    <property type="entry name" value="Biotin_lipoyl"/>
</dbReference>
<dbReference type="Gene3D" id="2.40.50.100">
    <property type="match status" value="2"/>
</dbReference>
<feature type="compositionally biased region" description="Low complexity" evidence="4">
    <location>
        <begin position="394"/>
        <end position="408"/>
    </location>
</feature>
<dbReference type="Pfam" id="PF00364">
    <property type="entry name" value="Biotin_lipoyl"/>
    <property type="match status" value="2"/>
</dbReference>
<gene>
    <name evidence="7" type="ORF">DUNSADRAFT_1715</name>
</gene>
<evidence type="ECO:0000259" key="6">
    <source>
        <dbReference type="PROSITE" id="PS51826"/>
    </source>
</evidence>
<feature type="domain" description="Lipoyl-binding" evidence="5">
    <location>
        <begin position="208"/>
        <end position="285"/>
    </location>
</feature>
<dbReference type="InterPro" id="IPR045257">
    <property type="entry name" value="E2/Pdx1"/>
</dbReference>
<evidence type="ECO:0000256" key="3">
    <source>
        <dbReference type="RuleBase" id="RU003423"/>
    </source>
</evidence>
<organism evidence="7 8">
    <name type="scientific">Dunaliella salina</name>
    <name type="common">Green alga</name>
    <name type="synonym">Protococcus salinus</name>
    <dbReference type="NCBI Taxonomy" id="3046"/>
    <lineage>
        <taxon>Eukaryota</taxon>
        <taxon>Viridiplantae</taxon>
        <taxon>Chlorophyta</taxon>
        <taxon>core chlorophytes</taxon>
        <taxon>Chlorophyceae</taxon>
        <taxon>CS clade</taxon>
        <taxon>Chlamydomonadales</taxon>
        <taxon>Dunaliellaceae</taxon>
        <taxon>Dunaliella</taxon>
    </lineage>
</organism>
<evidence type="ECO:0000313" key="7">
    <source>
        <dbReference type="EMBL" id="KAF5826934.1"/>
    </source>
</evidence>
<protein>
    <recommendedName>
        <fullName evidence="3">Dihydrolipoamide acetyltransferase component of pyruvate dehydrogenase complex</fullName>
        <ecNumber evidence="3">2.3.1.-</ecNumber>
    </recommendedName>
</protein>
<sequence length="521" mass="54554">MVLRGQAQRGLWSTLHRLACQARTFHAPPCCVVSQSAPVNLGAQHRGTRALAEFKLQSQPQGIGFLQQRFFSSFPPHQVMGMPALSPTMTQGNISRWLKKEGEEVGPGMLLAEVETDKATMEWEAQEEGYVAKILKPDGAKDVAVGEPVYVLVEEQSLVPAFKDFQVGGAPSAAAPTEEPSAPPTPPPTPPPQAPKPAAPKAKKYPDHQVLGMPALSPTMSQGNIVEWMKKPGDRVEAGEVFCEVETDKATVAWESTEEGYLAQILLPAGSKDIPINTPAMVVVEDQSAVEAFKDFTAADAAAEAEGGAPAVAAPAAEEAPAAEPSTTPEPPVTPAAPAAEPARAGERVVASPYARKLAAEAGLSLEGLAGSGPEGRIVAEDVHKAVAAGKAGAKPAAPAAPTATKAAPAPPPPAPGATFTDIPHNNIRRVTARRLLEAKNTVPHYYVSMEVTMDEMLRVREQLNAANKDTGAKISVNDFVIKAAALALKKVGAAEGMGEASGLMFRKQACLVSLKEPCSC</sequence>
<keyword evidence="2 3" id="KW-0450">Lipoyl</keyword>
<dbReference type="SUPFAM" id="SSF47005">
    <property type="entry name" value="Peripheral subunit-binding domain of 2-oxo acid dehydrogenase complex"/>
    <property type="match status" value="1"/>
</dbReference>
<comment type="cofactor">
    <cofactor evidence="3">
        <name>(R)-lipoate</name>
        <dbReference type="ChEBI" id="CHEBI:83088"/>
    </cofactor>
</comment>
<feature type="compositionally biased region" description="Pro residues" evidence="4">
    <location>
        <begin position="181"/>
        <end position="198"/>
    </location>
</feature>
<dbReference type="PROSITE" id="PS50968">
    <property type="entry name" value="BIOTINYL_LIPOYL"/>
    <property type="match status" value="2"/>
</dbReference>
<keyword evidence="3" id="KW-0012">Acyltransferase</keyword>
<dbReference type="InterPro" id="IPR011053">
    <property type="entry name" value="Single_hybrid_motif"/>
</dbReference>
<reference evidence="7" key="1">
    <citation type="submission" date="2017-08" db="EMBL/GenBank/DDBJ databases">
        <authorList>
            <person name="Polle J.E."/>
            <person name="Barry K."/>
            <person name="Cushman J."/>
            <person name="Schmutz J."/>
            <person name="Tran D."/>
            <person name="Hathwaick L.T."/>
            <person name="Yim W.C."/>
            <person name="Jenkins J."/>
            <person name="Mckie-Krisberg Z.M."/>
            <person name="Prochnik S."/>
            <person name="Lindquist E."/>
            <person name="Dockter R.B."/>
            <person name="Adam C."/>
            <person name="Molina H."/>
            <person name="Bunkerborg J."/>
            <person name="Jin E."/>
            <person name="Buchheim M."/>
            <person name="Magnuson J."/>
        </authorList>
    </citation>
    <scope>NUCLEOTIDE SEQUENCE</scope>
    <source>
        <strain evidence="7">CCAP 19/18</strain>
    </source>
</reference>
<comment type="similarity">
    <text evidence="1 3">Belongs to the 2-oxoacid dehydrogenase family.</text>
</comment>
<keyword evidence="8" id="KW-1185">Reference proteome</keyword>
<dbReference type="Pfam" id="PF00198">
    <property type="entry name" value="2-oxoacid_dh"/>
    <property type="match status" value="1"/>
</dbReference>
<feature type="compositionally biased region" description="Low complexity" evidence="4">
    <location>
        <begin position="307"/>
        <end position="327"/>
    </location>
</feature>
<dbReference type="Gene3D" id="3.30.559.10">
    <property type="entry name" value="Chloramphenicol acetyltransferase-like domain"/>
    <property type="match status" value="1"/>
</dbReference>